<dbReference type="InterPro" id="IPR032567">
    <property type="entry name" value="RTL1-rel"/>
</dbReference>
<dbReference type="PANTHER" id="PTHR15503:SF45">
    <property type="entry name" value="RNA-DIRECTED DNA POLYMERASE HOMOLOG"/>
    <property type="match status" value="1"/>
</dbReference>
<reference evidence="2" key="1">
    <citation type="submission" date="2023-08" db="EMBL/GenBank/DDBJ databases">
        <title>A de novo genome assembly of Solanum verrucosum Schlechtendal, a Mexican diploid species geographically isolated from the other diploid A-genome species in potato relatives.</title>
        <authorList>
            <person name="Hosaka K."/>
        </authorList>
    </citation>
    <scope>NUCLEOTIDE SEQUENCE</scope>
    <source>
        <tissue evidence="2">Young leaves</tissue>
    </source>
</reference>
<dbReference type="InterPro" id="IPR041588">
    <property type="entry name" value="Integrase_H2C2"/>
</dbReference>
<dbReference type="Gene3D" id="3.10.10.10">
    <property type="entry name" value="HIV Type 1 Reverse Transcriptase, subunit A, domain 1"/>
    <property type="match status" value="1"/>
</dbReference>
<dbReference type="AlphaFoldDB" id="A0AAF0TTL7"/>
<name>A0AAF0TTL7_SOLVR</name>
<evidence type="ECO:0000259" key="1">
    <source>
        <dbReference type="Pfam" id="PF17921"/>
    </source>
</evidence>
<dbReference type="Gene3D" id="1.10.340.70">
    <property type="match status" value="1"/>
</dbReference>
<dbReference type="Pfam" id="PF17921">
    <property type="entry name" value="Integrase_H2C2"/>
    <property type="match status" value="1"/>
</dbReference>
<protein>
    <recommendedName>
        <fullName evidence="1">Integrase zinc-binding domain-containing protein</fullName>
    </recommendedName>
</protein>
<feature type="domain" description="Integrase zinc-binding" evidence="1">
    <location>
        <begin position="352"/>
        <end position="396"/>
    </location>
</feature>
<gene>
    <name evidence="2" type="ORF">MTR67_026077</name>
</gene>
<evidence type="ECO:0000313" key="2">
    <source>
        <dbReference type="EMBL" id="WMV32692.1"/>
    </source>
</evidence>
<accession>A0AAF0TTL7</accession>
<dbReference type="Proteomes" id="UP001234989">
    <property type="component" value="Chromosome 6"/>
</dbReference>
<sequence length="404" mass="46021">MTFAGRNFNEVMDYVKKVEEVRRDIKLRHGQKGPIRIIFKFLIPRGNMQPGREMTRQDDRDQCYAFPGKNEAGASDAVITDIDMICDILDAPIRVSNPVRQDVEIETPSIGSIPMVSEFSEVCCNVLPGMPPNRDINFCIDLEPGTHLISIPPYRMAPKELRELKAQIYQLLDKGFIRPSASPWGAPVLFAKRKDGSDKNVIAYALRQLKHVFTQKDLNLRQRRKMELLKDYDVTIQYHLGKANLVADVLSRKAMSMGSLACLTVSKRPLAKEIQTLEPKFMQLCISERAGVLASFKVRATFIKEIKAKQFQDENLEELRKKTTIGKAQETTLDADGVLNFKGRICVPRVDDLIQKLLAESHGSRYSIQPGVTKMYRALNRIYWWSSMKRDIAEFVVSVKIVNK</sequence>
<dbReference type="InterPro" id="IPR043502">
    <property type="entry name" value="DNA/RNA_pol_sf"/>
</dbReference>
<organism evidence="2 3">
    <name type="scientific">Solanum verrucosum</name>
    <dbReference type="NCBI Taxonomy" id="315347"/>
    <lineage>
        <taxon>Eukaryota</taxon>
        <taxon>Viridiplantae</taxon>
        <taxon>Streptophyta</taxon>
        <taxon>Embryophyta</taxon>
        <taxon>Tracheophyta</taxon>
        <taxon>Spermatophyta</taxon>
        <taxon>Magnoliopsida</taxon>
        <taxon>eudicotyledons</taxon>
        <taxon>Gunneridae</taxon>
        <taxon>Pentapetalae</taxon>
        <taxon>asterids</taxon>
        <taxon>lamiids</taxon>
        <taxon>Solanales</taxon>
        <taxon>Solanaceae</taxon>
        <taxon>Solanoideae</taxon>
        <taxon>Solaneae</taxon>
        <taxon>Solanum</taxon>
    </lineage>
</organism>
<dbReference type="SUPFAM" id="SSF56672">
    <property type="entry name" value="DNA/RNA polymerases"/>
    <property type="match status" value="1"/>
</dbReference>
<dbReference type="PANTHER" id="PTHR15503">
    <property type="entry name" value="LDOC1 RELATED"/>
    <property type="match status" value="1"/>
</dbReference>
<keyword evidence="3" id="KW-1185">Reference proteome</keyword>
<proteinExistence type="predicted"/>
<dbReference type="EMBL" id="CP133617">
    <property type="protein sequence ID" value="WMV32692.1"/>
    <property type="molecule type" value="Genomic_DNA"/>
</dbReference>
<evidence type="ECO:0000313" key="3">
    <source>
        <dbReference type="Proteomes" id="UP001234989"/>
    </source>
</evidence>